<dbReference type="EMBL" id="VSRR010014166">
    <property type="protein sequence ID" value="MPC56691.1"/>
    <property type="molecule type" value="Genomic_DNA"/>
</dbReference>
<gene>
    <name evidence="1" type="ORF">E2C01_050656</name>
</gene>
<keyword evidence="2" id="KW-1185">Reference proteome</keyword>
<accession>A0A5B7G9K0</accession>
<dbReference type="Proteomes" id="UP000324222">
    <property type="component" value="Unassembled WGS sequence"/>
</dbReference>
<proteinExistence type="predicted"/>
<organism evidence="1 2">
    <name type="scientific">Portunus trituberculatus</name>
    <name type="common">Swimming crab</name>
    <name type="synonym">Neptunus trituberculatus</name>
    <dbReference type="NCBI Taxonomy" id="210409"/>
    <lineage>
        <taxon>Eukaryota</taxon>
        <taxon>Metazoa</taxon>
        <taxon>Ecdysozoa</taxon>
        <taxon>Arthropoda</taxon>
        <taxon>Crustacea</taxon>
        <taxon>Multicrustacea</taxon>
        <taxon>Malacostraca</taxon>
        <taxon>Eumalacostraca</taxon>
        <taxon>Eucarida</taxon>
        <taxon>Decapoda</taxon>
        <taxon>Pleocyemata</taxon>
        <taxon>Brachyura</taxon>
        <taxon>Eubrachyura</taxon>
        <taxon>Portunoidea</taxon>
        <taxon>Portunidae</taxon>
        <taxon>Portuninae</taxon>
        <taxon>Portunus</taxon>
    </lineage>
</organism>
<comment type="caution">
    <text evidence="1">The sequence shown here is derived from an EMBL/GenBank/DDBJ whole genome shotgun (WGS) entry which is preliminary data.</text>
</comment>
<evidence type="ECO:0000313" key="2">
    <source>
        <dbReference type="Proteomes" id="UP000324222"/>
    </source>
</evidence>
<reference evidence="1 2" key="1">
    <citation type="submission" date="2019-05" db="EMBL/GenBank/DDBJ databases">
        <title>Another draft genome of Portunus trituberculatus and its Hox gene families provides insights of decapod evolution.</title>
        <authorList>
            <person name="Jeong J.-H."/>
            <person name="Song I."/>
            <person name="Kim S."/>
            <person name="Choi T."/>
            <person name="Kim D."/>
            <person name="Ryu S."/>
            <person name="Kim W."/>
        </authorList>
    </citation>
    <scope>NUCLEOTIDE SEQUENCE [LARGE SCALE GENOMIC DNA]</scope>
    <source>
        <tissue evidence="1">Muscle</tissue>
    </source>
</reference>
<sequence length="61" mass="6890">MAKYQGSTWWDLNLCVDICPIPHSPPYPLGHHLHTFASSTLTHSLSGVHICHALRNLEEKK</sequence>
<evidence type="ECO:0000313" key="1">
    <source>
        <dbReference type="EMBL" id="MPC56691.1"/>
    </source>
</evidence>
<name>A0A5B7G9K0_PORTR</name>
<dbReference type="AlphaFoldDB" id="A0A5B7G9K0"/>
<protein>
    <submittedName>
        <fullName evidence="1">Uncharacterized protein</fullName>
    </submittedName>
</protein>